<dbReference type="Proteomes" id="UP001497516">
    <property type="component" value="Chromosome 2"/>
</dbReference>
<organism evidence="2 3">
    <name type="scientific">Linum trigynum</name>
    <dbReference type="NCBI Taxonomy" id="586398"/>
    <lineage>
        <taxon>Eukaryota</taxon>
        <taxon>Viridiplantae</taxon>
        <taxon>Streptophyta</taxon>
        <taxon>Embryophyta</taxon>
        <taxon>Tracheophyta</taxon>
        <taxon>Spermatophyta</taxon>
        <taxon>Magnoliopsida</taxon>
        <taxon>eudicotyledons</taxon>
        <taxon>Gunneridae</taxon>
        <taxon>Pentapetalae</taxon>
        <taxon>rosids</taxon>
        <taxon>fabids</taxon>
        <taxon>Malpighiales</taxon>
        <taxon>Linaceae</taxon>
        <taxon>Linum</taxon>
    </lineage>
</organism>
<feature type="compositionally biased region" description="Polar residues" evidence="1">
    <location>
        <begin position="59"/>
        <end position="72"/>
    </location>
</feature>
<dbReference type="EMBL" id="OZ034815">
    <property type="protein sequence ID" value="CAL1366805.1"/>
    <property type="molecule type" value="Genomic_DNA"/>
</dbReference>
<protein>
    <submittedName>
        <fullName evidence="2">Uncharacterized protein</fullName>
    </submittedName>
</protein>
<reference evidence="2 3" key="1">
    <citation type="submission" date="2024-04" db="EMBL/GenBank/DDBJ databases">
        <authorList>
            <person name="Fracassetti M."/>
        </authorList>
    </citation>
    <scope>NUCLEOTIDE SEQUENCE [LARGE SCALE GENOMIC DNA]</scope>
</reference>
<feature type="region of interest" description="Disordered" evidence="1">
    <location>
        <begin position="1"/>
        <end position="45"/>
    </location>
</feature>
<evidence type="ECO:0000313" key="2">
    <source>
        <dbReference type="EMBL" id="CAL1366805.1"/>
    </source>
</evidence>
<sequence length="78" mass="8653">MTAEELTGTPALPDFDGLGGGSEARDDRRQASIDEDWKQPTSAASVHAYRRTIAKRSESPWTATRRQKTQWTDAIDSC</sequence>
<feature type="region of interest" description="Disordered" evidence="1">
    <location>
        <begin position="57"/>
        <end position="78"/>
    </location>
</feature>
<evidence type="ECO:0000256" key="1">
    <source>
        <dbReference type="SAM" id="MobiDB-lite"/>
    </source>
</evidence>
<dbReference type="AlphaFoldDB" id="A0AAV2D5G4"/>
<name>A0AAV2D5G4_9ROSI</name>
<gene>
    <name evidence="2" type="ORF">LTRI10_LOCUS10809</name>
</gene>
<accession>A0AAV2D5G4</accession>
<evidence type="ECO:0000313" key="3">
    <source>
        <dbReference type="Proteomes" id="UP001497516"/>
    </source>
</evidence>
<proteinExistence type="predicted"/>
<keyword evidence="3" id="KW-1185">Reference proteome</keyword>
<feature type="compositionally biased region" description="Basic and acidic residues" evidence="1">
    <location>
        <begin position="23"/>
        <end position="38"/>
    </location>
</feature>